<dbReference type="InterPro" id="IPR001007">
    <property type="entry name" value="VWF_dom"/>
</dbReference>
<dbReference type="PANTHER" id="PTHR11339:SF406">
    <property type="entry name" value="MUCIN-5AC-LIKE"/>
    <property type="match status" value="1"/>
</dbReference>
<dbReference type="SMART" id="SM00214">
    <property type="entry name" value="VWC"/>
    <property type="match status" value="2"/>
</dbReference>
<dbReference type="InterPro" id="IPR050780">
    <property type="entry name" value="Mucin_vWF_Thrombospondin_sf"/>
</dbReference>
<organism evidence="5 6">
    <name type="scientific">Neogobius melanostomus</name>
    <name type="common">round goby</name>
    <dbReference type="NCBI Taxonomy" id="47308"/>
    <lineage>
        <taxon>Eukaryota</taxon>
        <taxon>Metazoa</taxon>
        <taxon>Chordata</taxon>
        <taxon>Craniata</taxon>
        <taxon>Vertebrata</taxon>
        <taxon>Euteleostomi</taxon>
        <taxon>Actinopterygii</taxon>
        <taxon>Neopterygii</taxon>
        <taxon>Teleostei</taxon>
        <taxon>Neoteleostei</taxon>
        <taxon>Acanthomorphata</taxon>
        <taxon>Gobiaria</taxon>
        <taxon>Gobiiformes</taxon>
        <taxon>Gobioidei</taxon>
        <taxon>Gobiidae</taxon>
        <taxon>Benthophilinae</taxon>
        <taxon>Neogobiini</taxon>
        <taxon>Neogobius</taxon>
    </lineage>
</organism>
<protein>
    <recommendedName>
        <fullName evidence="4">VWFD domain-containing protein</fullName>
    </recommendedName>
</protein>
<keyword evidence="3" id="KW-0325">Glycoprotein</keyword>
<feature type="domain" description="VWFD" evidence="4">
    <location>
        <begin position="66"/>
        <end position="243"/>
    </location>
</feature>
<dbReference type="SMART" id="SM00216">
    <property type="entry name" value="VWD"/>
    <property type="match status" value="1"/>
</dbReference>
<dbReference type="AlphaFoldDB" id="A0A8C6SL12"/>
<keyword evidence="1" id="KW-0677">Repeat</keyword>
<dbReference type="Pfam" id="PF08742">
    <property type="entry name" value="C8"/>
    <property type="match status" value="1"/>
</dbReference>
<evidence type="ECO:0000259" key="4">
    <source>
        <dbReference type="PROSITE" id="PS51233"/>
    </source>
</evidence>
<dbReference type="Proteomes" id="UP000694523">
    <property type="component" value="Unplaced"/>
</dbReference>
<dbReference type="PROSITE" id="PS51233">
    <property type="entry name" value="VWFD"/>
    <property type="match status" value="1"/>
</dbReference>
<evidence type="ECO:0000256" key="1">
    <source>
        <dbReference type="ARBA" id="ARBA00022737"/>
    </source>
</evidence>
<dbReference type="InterPro" id="IPR001846">
    <property type="entry name" value="VWF_type-D"/>
</dbReference>
<sequence>LACSYLWSDGKTWKKSACRIATCKDGKVTISAVLCPTPEPIVCANNLPPVKVYTEDGCCFHYECQCLCYGWGDPHYLTFDGTYYSFQGSCSYWLVKEVFPRYGFSVMVSNGKCTESYSTCIQSITVFYNQYKIYMRQHANNIFTNVVLVNDKTVSHAFQNAEIRITTTGITSVLLIPKIKAKITFSARTYSILLPFSLFGSHTQGQCGKCNNNRGDDCIVPGTRTEHCQQMAHEWHTKDDYCHPPPDPSLLPTLPHWDTTICDIMKSSVFEDCHGVVGFQSFYTACVHDVRSSRKASEGCLSLQMYALSCSQAGVCVDWRSSTGGICGTHSFITTVKNSCNSCVFNHKFIYSRNDFTGMLLNRRLEGCYCPSGTTLLSAYSNECVPTCVRSVGEVVPRFPCEKCVCSMRKDPVTFLHLLDCEPIHCDTNCAPGYVYQVRPGECCGKCVQTHCVVNLPFITHILGVEPPGDPCVTYRCVRTGSQFLTVEARTKCRPLTPATASR</sequence>
<dbReference type="SMART" id="SM00832">
    <property type="entry name" value="C8"/>
    <property type="match status" value="1"/>
</dbReference>
<keyword evidence="6" id="KW-1185">Reference proteome</keyword>
<accession>A0A8C6SL12</accession>
<proteinExistence type="predicted"/>
<evidence type="ECO:0000313" key="5">
    <source>
        <dbReference type="Ensembl" id="ENSNMLP00000006798.1"/>
    </source>
</evidence>
<name>A0A8C6SL12_9GOBI</name>
<keyword evidence="2" id="KW-1015">Disulfide bond</keyword>
<evidence type="ECO:0000256" key="2">
    <source>
        <dbReference type="ARBA" id="ARBA00023157"/>
    </source>
</evidence>
<reference evidence="5" key="2">
    <citation type="submission" date="2025-09" db="UniProtKB">
        <authorList>
            <consortium name="Ensembl"/>
        </authorList>
    </citation>
    <scope>IDENTIFICATION</scope>
</reference>
<dbReference type="Pfam" id="PF00094">
    <property type="entry name" value="VWD"/>
    <property type="match status" value="1"/>
</dbReference>
<reference evidence="5" key="1">
    <citation type="submission" date="2025-08" db="UniProtKB">
        <authorList>
            <consortium name="Ensembl"/>
        </authorList>
    </citation>
    <scope>IDENTIFICATION</scope>
</reference>
<dbReference type="PANTHER" id="PTHR11339">
    <property type="entry name" value="EXTRACELLULAR MATRIX GLYCOPROTEIN RELATED"/>
    <property type="match status" value="1"/>
</dbReference>
<evidence type="ECO:0000313" key="6">
    <source>
        <dbReference type="Proteomes" id="UP000694523"/>
    </source>
</evidence>
<evidence type="ECO:0000256" key="3">
    <source>
        <dbReference type="ARBA" id="ARBA00023180"/>
    </source>
</evidence>
<dbReference type="Ensembl" id="ENSNMLT00000007756.1">
    <property type="protein sequence ID" value="ENSNMLP00000006798.1"/>
    <property type="gene ID" value="ENSNMLG00000004922.1"/>
</dbReference>
<dbReference type="InterPro" id="IPR014853">
    <property type="entry name" value="VWF/SSPO/ZAN-like_Cys-rich_dom"/>
</dbReference>